<name>A0A653KAE0_9GAMM</name>
<gene>
    <name evidence="2" type="ORF">ACI8B_400004</name>
</gene>
<evidence type="ECO:0000313" key="3">
    <source>
        <dbReference type="Proteomes" id="UP000430404"/>
    </source>
</evidence>
<evidence type="ECO:0008006" key="4">
    <source>
        <dbReference type="Google" id="ProtNLM"/>
    </source>
</evidence>
<proteinExistence type="predicted"/>
<protein>
    <recommendedName>
        <fullName evidence="4">Porin</fullName>
    </recommendedName>
</protein>
<reference evidence="2 3" key="1">
    <citation type="submission" date="2019-10" db="EMBL/GenBank/DDBJ databases">
        <authorList>
            <person name="Karimi E."/>
        </authorList>
    </citation>
    <scope>NUCLEOTIDE SEQUENCE [LARGE SCALE GENOMIC DNA]</scope>
    <source>
        <strain evidence="2">Acinetobacter sp. 8BE</strain>
    </source>
</reference>
<dbReference type="EMBL" id="CABWKZ010000035">
    <property type="protein sequence ID" value="VXA57454.1"/>
    <property type="molecule type" value="Genomic_DNA"/>
</dbReference>
<sequence length="336" mass="37183">MRYIVKFIIAICPMMVFAESPSDLDLNGHLNLDVPQSAGFAMLGVTPDKVIEPLSGRELGLSILQGLDGHGNFQSGFALETRPYFWNEGQYVRKTTTLDRFLSGFKFSFATASGLQNSDKANRYGAGVNWSYQFNDPLFNDRYLACITEENDKIVLPIPDPNANKTDLQAKLTAAHKECMSKYISWTTTALAAGFAGQKGKDSDTDLEKSGYGAWLTGSYAFNKKAELTTHYRYVKNQLAVIDDQMSNVDASIAAARFRYGNDSLKGIVESSWNKEKSVTKNDEYTLLSTGLEFKVAKSAWFRVAYGKSFGSSSTTDDIFSGQLRFGLGESPLSKY</sequence>
<feature type="chain" id="PRO_5024994745" description="Porin" evidence="1">
    <location>
        <begin position="19"/>
        <end position="336"/>
    </location>
</feature>
<organism evidence="2 3">
    <name type="scientific">Acinetobacter proteolyticus</name>
    <dbReference type="NCBI Taxonomy" id="1776741"/>
    <lineage>
        <taxon>Bacteria</taxon>
        <taxon>Pseudomonadati</taxon>
        <taxon>Pseudomonadota</taxon>
        <taxon>Gammaproteobacteria</taxon>
        <taxon>Moraxellales</taxon>
        <taxon>Moraxellaceae</taxon>
        <taxon>Acinetobacter</taxon>
    </lineage>
</organism>
<accession>A0A653KAE0</accession>
<evidence type="ECO:0000256" key="1">
    <source>
        <dbReference type="SAM" id="SignalP"/>
    </source>
</evidence>
<dbReference type="AlphaFoldDB" id="A0A653KAE0"/>
<dbReference type="Proteomes" id="UP000430404">
    <property type="component" value="Unassembled WGS sequence"/>
</dbReference>
<keyword evidence="1" id="KW-0732">Signal</keyword>
<dbReference type="SUPFAM" id="SSF56935">
    <property type="entry name" value="Porins"/>
    <property type="match status" value="1"/>
</dbReference>
<evidence type="ECO:0000313" key="2">
    <source>
        <dbReference type="EMBL" id="VXA57454.1"/>
    </source>
</evidence>
<feature type="signal peptide" evidence="1">
    <location>
        <begin position="1"/>
        <end position="18"/>
    </location>
</feature>